<feature type="transmembrane region" description="Helical" evidence="1">
    <location>
        <begin position="86"/>
        <end position="110"/>
    </location>
</feature>
<dbReference type="EMBL" id="ACEC01000018">
    <property type="protein sequence ID" value="EEG31971.1"/>
    <property type="molecule type" value="Genomic_DNA"/>
</dbReference>
<name>C0E968_9FIRM</name>
<dbReference type="InterPro" id="IPR038750">
    <property type="entry name" value="YczE/YyaS-like"/>
</dbReference>
<evidence type="ECO:0000256" key="1">
    <source>
        <dbReference type="SAM" id="Phobius"/>
    </source>
</evidence>
<evidence type="ECO:0008006" key="4">
    <source>
        <dbReference type="Google" id="ProtNLM"/>
    </source>
</evidence>
<feature type="transmembrane region" description="Helical" evidence="1">
    <location>
        <begin position="186"/>
        <end position="205"/>
    </location>
</feature>
<gene>
    <name evidence="2" type="ORF">CLOSTMETH_00366</name>
</gene>
<dbReference type="STRING" id="537013.CLOSTMETH_00366"/>
<dbReference type="PANTHER" id="PTHR40078:SF1">
    <property type="entry name" value="INTEGRAL MEMBRANE PROTEIN"/>
    <property type="match status" value="1"/>
</dbReference>
<keyword evidence="3" id="KW-1185">Reference proteome</keyword>
<evidence type="ECO:0000313" key="2">
    <source>
        <dbReference type="EMBL" id="EEG31971.1"/>
    </source>
</evidence>
<comment type="caution">
    <text evidence="2">The sequence shown here is derived from an EMBL/GenBank/DDBJ whole genome shotgun (WGS) entry which is preliminary data.</text>
</comment>
<keyword evidence="1" id="KW-1133">Transmembrane helix</keyword>
<reference evidence="2 3" key="2">
    <citation type="submission" date="2009-02" db="EMBL/GenBank/DDBJ databases">
        <title>Draft genome sequence of Clostridium methylpentosum (DSM 5476).</title>
        <authorList>
            <person name="Sudarsanam P."/>
            <person name="Ley R."/>
            <person name="Guruge J."/>
            <person name="Turnbaugh P.J."/>
            <person name="Mahowald M."/>
            <person name="Liep D."/>
            <person name="Gordon J."/>
        </authorList>
    </citation>
    <scope>NUCLEOTIDE SEQUENCE [LARGE SCALE GENOMIC DNA]</scope>
    <source>
        <strain evidence="2 3">DSM 5476</strain>
    </source>
</reference>
<proteinExistence type="predicted"/>
<feature type="transmembrane region" description="Helical" evidence="1">
    <location>
        <begin position="12"/>
        <end position="35"/>
    </location>
</feature>
<reference evidence="2 3" key="1">
    <citation type="submission" date="2009-01" db="EMBL/GenBank/DDBJ databases">
        <authorList>
            <person name="Fulton L."/>
            <person name="Clifton S."/>
            <person name="Fulton B."/>
            <person name="Xu J."/>
            <person name="Minx P."/>
            <person name="Pepin K.H."/>
            <person name="Johnson M."/>
            <person name="Bhonagiri V."/>
            <person name="Nash W.E."/>
            <person name="Mardis E.R."/>
            <person name="Wilson R.K."/>
        </authorList>
    </citation>
    <scope>NUCLEOTIDE SEQUENCE [LARGE SCALE GENOMIC DNA]</scope>
    <source>
        <strain evidence="2 3">DSM 5476</strain>
    </source>
</reference>
<dbReference type="Proteomes" id="UP000003340">
    <property type="component" value="Unassembled WGS sequence"/>
</dbReference>
<feature type="transmembrane region" description="Helical" evidence="1">
    <location>
        <begin position="116"/>
        <end position="138"/>
    </location>
</feature>
<organism evidence="2 3">
    <name type="scientific">[Clostridium] methylpentosum DSM 5476</name>
    <dbReference type="NCBI Taxonomy" id="537013"/>
    <lineage>
        <taxon>Bacteria</taxon>
        <taxon>Bacillati</taxon>
        <taxon>Bacillota</taxon>
        <taxon>Clostridia</taxon>
        <taxon>Eubacteriales</taxon>
        <taxon>Oscillospiraceae</taxon>
        <taxon>Oscillospiraceae incertae sedis</taxon>
    </lineage>
</organism>
<dbReference type="PANTHER" id="PTHR40078">
    <property type="entry name" value="INTEGRAL MEMBRANE PROTEIN-RELATED"/>
    <property type="match status" value="1"/>
</dbReference>
<dbReference type="HOGENOM" id="CLU_083843_1_1_9"/>
<protein>
    <recommendedName>
        <fullName evidence="4">Integral membrane protein</fullName>
    </recommendedName>
</protein>
<feature type="transmembrane region" description="Helical" evidence="1">
    <location>
        <begin position="163"/>
        <end position="180"/>
    </location>
</feature>
<keyword evidence="1" id="KW-0812">Transmembrane</keyword>
<dbReference type="Pfam" id="PF19700">
    <property type="entry name" value="DUF6198"/>
    <property type="match status" value="1"/>
</dbReference>
<keyword evidence="1" id="KW-0472">Membrane</keyword>
<feature type="transmembrane region" description="Helical" evidence="1">
    <location>
        <begin position="55"/>
        <end position="79"/>
    </location>
</feature>
<evidence type="ECO:0000313" key="3">
    <source>
        <dbReference type="Proteomes" id="UP000003340"/>
    </source>
</evidence>
<accession>C0E968</accession>
<dbReference type="AlphaFoldDB" id="C0E968"/>
<sequence length="224" mass="24208">MLNKRKELLVRICILLMGLLIAHAGVALFLLVGLGTDPFNVLVQGVSQFLASQNWGITLSHGSVHRIICLLIILALLVVERSYIKVGTIVCMLCGGPFIDLFNVLFSPWVSESLPLALRLLITAVACCILAFGMTIVIKSDAGTGPNDLVAIVISDKIKKRFGIVRLVTDAVFVLIGFFLDASIGLGTLVCVVLVGPVADFFLPVSGKIVDRLLNQTKHQEISW</sequence>
<dbReference type="eggNOG" id="COG2364">
    <property type="taxonomic scope" value="Bacteria"/>
</dbReference>